<keyword evidence="1" id="KW-0812">Transmembrane</keyword>
<gene>
    <name evidence="2" type="ORF">M8523_27875</name>
</gene>
<feature type="transmembrane region" description="Helical" evidence="1">
    <location>
        <begin position="33"/>
        <end position="52"/>
    </location>
</feature>
<organism evidence="2 3">
    <name type="scientific">Lichenifustis flavocetrariae</name>
    <dbReference type="NCBI Taxonomy" id="2949735"/>
    <lineage>
        <taxon>Bacteria</taxon>
        <taxon>Pseudomonadati</taxon>
        <taxon>Pseudomonadota</taxon>
        <taxon>Alphaproteobacteria</taxon>
        <taxon>Hyphomicrobiales</taxon>
        <taxon>Lichenihabitantaceae</taxon>
        <taxon>Lichenifustis</taxon>
    </lineage>
</organism>
<feature type="transmembrane region" description="Helical" evidence="1">
    <location>
        <begin position="123"/>
        <end position="140"/>
    </location>
</feature>
<evidence type="ECO:0000313" key="3">
    <source>
        <dbReference type="Proteomes" id="UP001165667"/>
    </source>
</evidence>
<feature type="transmembrane region" description="Helical" evidence="1">
    <location>
        <begin position="98"/>
        <end position="117"/>
    </location>
</feature>
<keyword evidence="1" id="KW-0472">Membrane</keyword>
<comment type="caution">
    <text evidence="2">The sequence shown here is derived from an EMBL/GenBank/DDBJ whole genome shotgun (WGS) entry which is preliminary data.</text>
</comment>
<name>A0AA41Z9I9_9HYPH</name>
<dbReference type="AlphaFoldDB" id="A0AA41Z9I9"/>
<sequence>MMRGLLLMQATALLALCIAAGVAGPVIGSKSDAGLLVGLLAVLLIALSNTAMHMMDKSAPTTWALTANCVTGSVALLNLATGHGTAEERERDRHTWRAIVPTLLMFLLGGLLGVIAVPGLHERVWAAPSVTALLLWVLLWPRATERVIAGD</sequence>
<accession>A0AA41Z9I9</accession>
<dbReference type="EMBL" id="JAMOIM010000033">
    <property type="protein sequence ID" value="MCW6511787.1"/>
    <property type="molecule type" value="Genomic_DNA"/>
</dbReference>
<proteinExistence type="predicted"/>
<dbReference type="Proteomes" id="UP001165667">
    <property type="component" value="Unassembled WGS sequence"/>
</dbReference>
<keyword evidence="3" id="KW-1185">Reference proteome</keyword>
<evidence type="ECO:0008006" key="4">
    <source>
        <dbReference type="Google" id="ProtNLM"/>
    </source>
</evidence>
<reference evidence="2" key="1">
    <citation type="submission" date="2022-05" db="EMBL/GenBank/DDBJ databases">
        <authorList>
            <person name="Pankratov T."/>
        </authorList>
    </citation>
    <scope>NUCLEOTIDE SEQUENCE</scope>
    <source>
        <strain evidence="2">BP6-180914</strain>
    </source>
</reference>
<evidence type="ECO:0000313" key="2">
    <source>
        <dbReference type="EMBL" id="MCW6511787.1"/>
    </source>
</evidence>
<dbReference type="InterPro" id="IPR010699">
    <property type="entry name" value="DUF1275"/>
</dbReference>
<protein>
    <recommendedName>
        <fullName evidence="4">DUF1275 domain-containing protein</fullName>
    </recommendedName>
</protein>
<keyword evidence="1" id="KW-1133">Transmembrane helix</keyword>
<dbReference type="Pfam" id="PF06912">
    <property type="entry name" value="DUF1275"/>
    <property type="match status" value="1"/>
</dbReference>
<evidence type="ECO:0000256" key="1">
    <source>
        <dbReference type="SAM" id="Phobius"/>
    </source>
</evidence>